<dbReference type="AlphaFoldDB" id="A0A4D7B1N2"/>
<sequence length="188" mass="21313">MERSFEAVLVEQCATTLAGVKPASLFRYQGADKRQPREAAARWAKELAPYGITIRVLKYCPQTGACLIYLYRAGWLRSILSEPSTRAFLAGQGYGADQSCQELLRQLSRRLCLEREFPHEIGVFLGYPLEDVVGFIRNRGRNYTCCGYWKAYGDPEAAQKRFDQYRRCTAACCEQFRKGTAITQLIAA</sequence>
<evidence type="ECO:0000313" key="1">
    <source>
        <dbReference type="EMBL" id="QCI60222.1"/>
    </source>
</evidence>
<protein>
    <submittedName>
        <fullName evidence="1">DUF3793 family protein</fullName>
    </submittedName>
</protein>
<dbReference type="Proteomes" id="UP000298642">
    <property type="component" value="Chromosome"/>
</dbReference>
<proteinExistence type="predicted"/>
<keyword evidence="2" id="KW-1185">Reference proteome</keyword>
<name>A0A4D7B1N2_9FIRM</name>
<organism evidence="1 2">
    <name type="scientific">Dysosmobacter welbionis</name>
    <dbReference type="NCBI Taxonomy" id="2093857"/>
    <lineage>
        <taxon>Bacteria</taxon>
        <taxon>Bacillati</taxon>
        <taxon>Bacillota</taxon>
        <taxon>Clostridia</taxon>
        <taxon>Eubacteriales</taxon>
        <taxon>Oscillospiraceae</taxon>
        <taxon>Dysosmobacter</taxon>
    </lineage>
</organism>
<dbReference type="Pfam" id="PF12672">
    <property type="entry name" value="DUF3793"/>
    <property type="match status" value="1"/>
</dbReference>
<dbReference type="KEGG" id="obj:EIO64_14190"/>
<accession>A0A4D7B1N2</accession>
<gene>
    <name evidence="1" type="ORF">EIO64_14190</name>
</gene>
<evidence type="ECO:0000313" key="2">
    <source>
        <dbReference type="Proteomes" id="UP000298642"/>
    </source>
</evidence>
<dbReference type="RefSeq" id="WP_021749377.1">
    <property type="nucleotide sequence ID" value="NZ_CP034413.3"/>
</dbReference>
<dbReference type="InterPro" id="IPR024523">
    <property type="entry name" value="DUF3793"/>
</dbReference>
<dbReference type="EMBL" id="CP034413">
    <property type="protein sequence ID" value="QCI60222.1"/>
    <property type="molecule type" value="Genomic_DNA"/>
</dbReference>
<reference evidence="2" key="1">
    <citation type="submission" date="2018-12" db="EMBL/GenBank/DDBJ databases">
        <title>Dusodibacter welbiota gen. nov., sp. nov., isolated from human faeces and emended description of the Oscillibacter genus.</title>
        <authorList>
            <person name="Le Roy T."/>
            <person name="Van der Smissen P."/>
            <person name="Delzenne N."/>
            <person name="Muccioli G."/>
            <person name="Collet J.F."/>
            <person name="Cani P.D."/>
        </authorList>
    </citation>
    <scope>NUCLEOTIDE SEQUENCE [LARGE SCALE GENOMIC DNA]</scope>
    <source>
        <strain evidence="2">J115</strain>
    </source>
</reference>